<feature type="compositionally biased region" description="Low complexity" evidence="1">
    <location>
        <begin position="186"/>
        <end position="231"/>
    </location>
</feature>
<protein>
    <submittedName>
        <fullName evidence="3">Uncharacterized protein</fullName>
    </submittedName>
</protein>
<feature type="compositionally biased region" description="Low complexity" evidence="1">
    <location>
        <begin position="26"/>
        <end position="36"/>
    </location>
</feature>
<feature type="compositionally biased region" description="Low complexity" evidence="1">
    <location>
        <begin position="130"/>
        <end position="144"/>
    </location>
</feature>
<keyword evidence="2" id="KW-1133">Transmembrane helix</keyword>
<name>A0ABY8QY94_9MICO</name>
<organism evidence="3 4">
    <name type="scientific">Saxibacter everestensis</name>
    <dbReference type="NCBI Taxonomy" id="2909229"/>
    <lineage>
        <taxon>Bacteria</taxon>
        <taxon>Bacillati</taxon>
        <taxon>Actinomycetota</taxon>
        <taxon>Actinomycetes</taxon>
        <taxon>Micrococcales</taxon>
        <taxon>Brevibacteriaceae</taxon>
        <taxon>Saxibacter</taxon>
    </lineage>
</organism>
<keyword evidence="2" id="KW-0472">Membrane</keyword>
<dbReference type="EMBL" id="CP090958">
    <property type="protein sequence ID" value="WGW13963.1"/>
    <property type="molecule type" value="Genomic_DNA"/>
</dbReference>
<keyword evidence="4" id="KW-1185">Reference proteome</keyword>
<feature type="compositionally biased region" description="Acidic residues" evidence="1">
    <location>
        <begin position="99"/>
        <end position="109"/>
    </location>
</feature>
<keyword evidence="2" id="KW-0812">Transmembrane</keyword>
<feature type="compositionally biased region" description="Acidic residues" evidence="1">
    <location>
        <begin position="464"/>
        <end position="473"/>
    </location>
</feature>
<feature type="compositionally biased region" description="Basic and acidic residues" evidence="1">
    <location>
        <begin position="75"/>
        <end position="85"/>
    </location>
</feature>
<feature type="transmembrane region" description="Helical" evidence="2">
    <location>
        <begin position="503"/>
        <end position="527"/>
    </location>
</feature>
<feature type="compositionally biased region" description="Polar residues" evidence="1">
    <location>
        <begin position="310"/>
        <end position="345"/>
    </location>
</feature>
<sequence>MTDSSGSEAQRFMSRRERREAERIAAENAQAQAAAADNAVDGSGDLPTGGHARVTPSARRGPLAADQPEQAAPPKRADQVRRGGSDQEGSGAAGGGISDDADLDEDDDSSHEIPIPAQYAPRPSRKPDGPARTAAAPSETAETSADSDAGSAQEASRKVPPAPGSPARSTDSPARTTGSPTRRADAAGPASAEPAVSADKSSGAAPDDAAPSASSNPPAGLAASASSNAGGETKGDQPRFMTRAELKRYRAKHGLLEEADDKPEEPAPQPDMSAPAAAPRRGTQDAPAKKSVAAADPERDRKVGTASAEAAQTSPIASTSQEAPPATVSAQAEDNDANSSTNPVATPNIFHPSRRPTVPQRRGQSVEAEIPATAASRAAESQDAEVADEGDPADADTARAGDAARESPQSAELPSRRRNRTGRSPVVRPPSTAQVAVVTGSLPLAGTSALDRPGLEKTTWPFAEDSDLDDNSEVSEPPVPPVRARTAVNTDEKMLIGSKSSRLPLIALGTAVAIGVVLVVVGLVLMLR</sequence>
<feature type="compositionally biased region" description="Basic and acidic residues" evidence="1">
    <location>
        <begin position="396"/>
        <end position="405"/>
    </location>
</feature>
<evidence type="ECO:0000313" key="3">
    <source>
        <dbReference type="EMBL" id="WGW13963.1"/>
    </source>
</evidence>
<reference evidence="3 4" key="1">
    <citation type="submission" date="2023-05" db="EMBL/GenBank/DDBJ databases">
        <title>Lithophilousrod everest ZFBP1038 complete genpme.</title>
        <authorList>
            <person name="Tian M."/>
        </authorList>
    </citation>
    <scope>NUCLEOTIDE SEQUENCE [LARGE SCALE GENOMIC DNA]</scope>
    <source>
        <strain evidence="3 4">ZFBP1038</strain>
    </source>
</reference>
<feature type="compositionally biased region" description="Polar residues" evidence="1">
    <location>
        <begin position="167"/>
        <end position="180"/>
    </location>
</feature>
<evidence type="ECO:0000256" key="1">
    <source>
        <dbReference type="SAM" id="MobiDB-lite"/>
    </source>
</evidence>
<feature type="compositionally biased region" description="Acidic residues" evidence="1">
    <location>
        <begin position="382"/>
        <end position="394"/>
    </location>
</feature>
<proteinExistence type="predicted"/>
<accession>A0ABY8QY94</accession>
<dbReference type="RefSeq" id="WP_349640787.1">
    <property type="nucleotide sequence ID" value="NZ_CP090958.1"/>
</dbReference>
<feature type="compositionally biased region" description="Basic and acidic residues" evidence="1">
    <location>
        <begin position="233"/>
        <end position="248"/>
    </location>
</feature>
<evidence type="ECO:0000256" key="2">
    <source>
        <dbReference type="SAM" id="Phobius"/>
    </source>
</evidence>
<feature type="compositionally biased region" description="Basic and acidic residues" evidence="1">
    <location>
        <begin position="14"/>
        <end position="25"/>
    </location>
</feature>
<dbReference type="Proteomes" id="UP001209083">
    <property type="component" value="Chromosome"/>
</dbReference>
<feature type="region of interest" description="Disordered" evidence="1">
    <location>
        <begin position="1"/>
        <end position="433"/>
    </location>
</feature>
<evidence type="ECO:0000313" key="4">
    <source>
        <dbReference type="Proteomes" id="UP001209083"/>
    </source>
</evidence>
<gene>
    <name evidence="3" type="ORF">LWF01_09585</name>
</gene>
<feature type="region of interest" description="Disordered" evidence="1">
    <location>
        <begin position="445"/>
        <end position="480"/>
    </location>
</feature>